<proteinExistence type="predicted"/>
<gene>
    <name evidence="1" type="ORF">OXX778_LOCUS20405</name>
</gene>
<keyword evidence="2" id="KW-1185">Reference proteome</keyword>
<dbReference type="EMBL" id="CAJNOC010006766">
    <property type="protein sequence ID" value="CAF1085480.1"/>
    <property type="molecule type" value="Genomic_DNA"/>
</dbReference>
<comment type="caution">
    <text evidence="1">The sequence shown here is derived from an EMBL/GenBank/DDBJ whole genome shotgun (WGS) entry which is preliminary data.</text>
</comment>
<dbReference type="InterPro" id="IPR036706">
    <property type="entry name" value="VOMI_sf"/>
</dbReference>
<protein>
    <submittedName>
        <fullName evidence="1">Uncharacterized protein</fullName>
    </submittedName>
</protein>
<dbReference type="Proteomes" id="UP000663879">
    <property type="component" value="Unassembled WGS sequence"/>
</dbReference>
<dbReference type="Gene3D" id="2.100.10.20">
    <property type="entry name" value="Vitelline membrane outer layer protein I (VOMI)"/>
    <property type="match status" value="1"/>
</dbReference>
<dbReference type="AlphaFoldDB" id="A0A814MXJ9"/>
<dbReference type="InterPro" id="IPR005515">
    <property type="entry name" value="VOMI"/>
</dbReference>
<sequence>MLNVYKKVYPKHPNGENLNDFFTTTSTTSTTTLPPVIISSKNNPYGVNWGIWGTSEECAGDDTSINGVELICSNGKRIKSSEGDFGYWDTVYRNCSNGQKINGLYGIENTVEPRYNEPLYYETSI</sequence>
<evidence type="ECO:0000313" key="1">
    <source>
        <dbReference type="EMBL" id="CAF1085480.1"/>
    </source>
</evidence>
<accession>A0A814MXJ9</accession>
<organism evidence="1 2">
    <name type="scientific">Brachionus calyciflorus</name>
    <dbReference type="NCBI Taxonomy" id="104777"/>
    <lineage>
        <taxon>Eukaryota</taxon>
        <taxon>Metazoa</taxon>
        <taxon>Spiralia</taxon>
        <taxon>Gnathifera</taxon>
        <taxon>Rotifera</taxon>
        <taxon>Eurotatoria</taxon>
        <taxon>Monogononta</taxon>
        <taxon>Pseudotrocha</taxon>
        <taxon>Ploima</taxon>
        <taxon>Brachionidae</taxon>
        <taxon>Brachionus</taxon>
    </lineage>
</organism>
<dbReference type="Pfam" id="PF03762">
    <property type="entry name" value="VOMI"/>
    <property type="match status" value="1"/>
</dbReference>
<evidence type="ECO:0000313" key="2">
    <source>
        <dbReference type="Proteomes" id="UP000663879"/>
    </source>
</evidence>
<name>A0A814MXJ9_9BILA</name>
<dbReference type="OrthoDB" id="6344411at2759"/>
<dbReference type="SUPFAM" id="SSF51092">
    <property type="entry name" value="Vitelline membrane outer protein-I (VMO-I)"/>
    <property type="match status" value="1"/>
</dbReference>
<reference evidence="1" key="1">
    <citation type="submission" date="2021-02" db="EMBL/GenBank/DDBJ databases">
        <authorList>
            <person name="Nowell W R."/>
        </authorList>
    </citation>
    <scope>NUCLEOTIDE SEQUENCE</scope>
    <source>
        <strain evidence="1">Ploen Becks lab</strain>
    </source>
</reference>